<keyword evidence="2" id="KW-1185">Reference proteome</keyword>
<dbReference type="EMBL" id="CM056810">
    <property type="protein sequence ID" value="KAJ8643473.1"/>
    <property type="molecule type" value="Genomic_DNA"/>
</dbReference>
<protein>
    <submittedName>
        <fullName evidence="1">Uncharacterized protein</fullName>
    </submittedName>
</protein>
<evidence type="ECO:0000313" key="2">
    <source>
        <dbReference type="Proteomes" id="UP001234297"/>
    </source>
</evidence>
<proteinExistence type="predicted"/>
<name>A0ACC2MDG3_PERAE</name>
<gene>
    <name evidence="1" type="ORF">MRB53_005221</name>
</gene>
<dbReference type="Proteomes" id="UP001234297">
    <property type="component" value="Chromosome 2"/>
</dbReference>
<reference evidence="1 2" key="1">
    <citation type="journal article" date="2022" name="Hortic Res">
        <title>A haplotype resolved chromosomal level avocado genome allows analysis of novel avocado genes.</title>
        <authorList>
            <person name="Nath O."/>
            <person name="Fletcher S.J."/>
            <person name="Hayward A."/>
            <person name="Shaw L.M."/>
            <person name="Masouleh A.K."/>
            <person name="Furtado A."/>
            <person name="Henry R.J."/>
            <person name="Mitter N."/>
        </authorList>
    </citation>
    <scope>NUCLEOTIDE SEQUENCE [LARGE SCALE GENOMIC DNA]</scope>
    <source>
        <strain evidence="2">cv. Hass</strain>
    </source>
</reference>
<sequence length="102" mass="11003">MGRGSMKALFVSIALVVLLRFLFVEILVNGGTTSAVAAAGATTSTSIRSNFNHFKATRRNGPILHPELDPNYMSKRRVPNGPDPIHNRGSGKSRQPPGQSYP</sequence>
<comment type="caution">
    <text evidence="1">The sequence shown here is derived from an EMBL/GenBank/DDBJ whole genome shotgun (WGS) entry which is preliminary data.</text>
</comment>
<accession>A0ACC2MDG3</accession>
<evidence type="ECO:0000313" key="1">
    <source>
        <dbReference type="EMBL" id="KAJ8643473.1"/>
    </source>
</evidence>
<organism evidence="1 2">
    <name type="scientific">Persea americana</name>
    <name type="common">Avocado</name>
    <dbReference type="NCBI Taxonomy" id="3435"/>
    <lineage>
        <taxon>Eukaryota</taxon>
        <taxon>Viridiplantae</taxon>
        <taxon>Streptophyta</taxon>
        <taxon>Embryophyta</taxon>
        <taxon>Tracheophyta</taxon>
        <taxon>Spermatophyta</taxon>
        <taxon>Magnoliopsida</taxon>
        <taxon>Magnoliidae</taxon>
        <taxon>Laurales</taxon>
        <taxon>Lauraceae</taxon>
        <taxon>Persea</taxon>
    </lineage>
</organism>